<feature type="region of interest" description="Disordered" evidence="1">
    <location>
        <begin position="1"/>
        <end position="59"/>
    </location>
</feature>
<dbReference type="EMBL" id="CADCTL010000229">
    <property type="protein sequence ID" value="CAA9272436.1"/>
    <property type="molecule type" value="Genomic_DNA"/>
</dbReference>
<gene>
    <name evidence="2" type="ORF">AVDCRST_MAG04-3171</name>
</gene>
<name>A0A6J4J8L7_9PROT</name>
<sequence length="90" mass="9492">GLRVHGSGAAALPSPANLDDLGAWRPTQSLDARHPHGGWRCAPRHQRGTSAARARPGVPVRNPSACSAFVRSMPRPFSVGHLNLGDGLRV</sequence>
<accession>A0A6J4J8L7</accession>
<protein>
    <submittedName>
        <fullName evidence="2">Uncharacterized protein</fullName>
    </submittedName>
</protein>
<proteinExistence type="predicted"/>
<feature type="non-terminal residue" evidence="2">
    <location>
        <position position="90"/>
    </location>
</feature>
<organism evidence="2">
    <name type="scientific">uncultured Acetobacteraceae bacterium</name>
    <dbReference type="NCBI Taxonomy" id="169975"/>
    <lineage>
        <taxon>Bacteria</taxon>
        <taxon>Pseudomonadati</taxon>
        <taxon>Pseudomonadota</taxon>
        <taxon>Alphaproteobacteria</taxon>
        <taxon>Acetobacterales</taxon>
        <taxon>Acetobacteraceae</taxon>
        <taxon>environmental samples</taxon>
    </lineage>
</organism>
<evidence type="ECO:0000256" key="1">
    <source>
        <dbReference type="SAM" id="MobiDB-lite"/>
    </source>
</evidence>
<dbReference type="AlphaFoldDB" id="A0A6J4J8L7"/>
<feature type="non-terminal residue" evidence="2">
    <location>
        <position position="1"/>
    </location>
</feature>
<reference evidence="2" key="1">
    <citation type="submission" date="2020-02" db="EMBL/GenBank/DDBJ databases">
        <authorList>
            <person name="Meier V. D."/>
        </authorList>
    </citation>
    <scope>NUCLEOTIDE SEQUENCE</scope>
    <source>
        <strain evidence="2">AVDCRST_MAG04</strain>
    </source>
</reference>
<evidence type="ECO:0000313" key="2">
    <source>
        <dbReference type="EMBL" id="CAA9272436.1"/>
    </source>
</evidence>